<name>A0A6C0CFU4_9ZZZZ</name>
<reference evidence="2" key="1">
    <citation type="journal article" date="2020" name="Nature">
        <title>Giant virus diversity and host interactions through global metagenomics.</title>
        <authorList>
            <person name="Schulz F."/>
            <person name="Roux S."/>
            <person name="Paez-Espino D."/>
            <person name="Jungbluth S."/>
            <person name="Walsh D.A."/>
            <person name="Denef V.J."/>
            <person name="McMahon K.D."/>
            <person name="Konstantinidis K.T."/>
            <person name="Eloe-Fadrosh E.A."/>
            <person name="Kyrpides N.C."/>
            <person name="Woyke T."/>
        </authorList>
    </citation>
    <scope>NUCLEOTIDE SEQUENCE</scope>
    <source>
        <strain evidence="2">GVMAG-M-3300020727-4</strain>
    </source>
</reference>
<dbReference type="SMART" id="SM00518">
    <property type="entry name" value="AP2Ec"/>
    <property type="match status" value="1"/>
</dbReference>
<accession>A0A6C0CFU4</accession>
<dbReference type="Pfam" id="PF01261">
    <property type="entry name" value="AP_endonuc_2"/>
    <property type="match status" value="1"/>
</dbReference>
<protein>
    <recommendedName>
        <fullName evidence="1">Xylose isomerase-like TIM barrel domain-containing protein</fullName>
    </recommendedName>
</protein>
<proteinExistence type="predicted"/>
<dbReference type="AlphaFoldDB" id="A0A6C0CFU4"/>
<dbReference type="GO" id="GO:0003906">
    <property type="term" value="F:DNA-(apurinic or apyrimidinic site) endonuclease activity"/>
    <property type="evidence" value="ECO:0007669"/>
    <property type="project" value="TreeGrafter"/>
</dbReference>
<evidence type="ECO:0000313" key="2">
    <source>
        <dbReference type="EMBL" id="QHT03022.1"/>
    </source>
</evidence>
<dbReference type="EMBL" id="MN739404">
    <property type="protein sequence ID" value="QHT03022.1"/>
    <property type="molecule type" value="Genomic_DNA"/>
</dbReference>
<dbReference type="InterPro" id="IPR001719">
    <property type="entry name" value="AP_endonuc_2"/>
</dbReference>
<dbReference type="GO" id="GO:0008081">
    <property type="term" value="F:phosphoric diester hydrolase activity"/>
    <property type="evidence" value="ECO:0007669"/>
    <property type="project" value="TreeGrafter"/>
</dbReference>
<dbReference type="GO" id="GO:0006284">
    <property type="term" value="P:base-excision repair"/>
    <property type="evidence" value="ECO:0007669"/>
    <property type="project" value="TreeGrafter"/>
</dbReference>
<dbReference type="SUPFAM" id="SSF51658">
    <property type="entry name" value="Xylose isomerase-like"/>
    <property type="match status" value="1"/>
</dbReference>
<dbReference type="GO" id="GO:0008270">
    <property type="term" value="F:zinc ion binding"/>
    <property type="evidence" value="ECO:0007669"/>
    <property type="project" value="InterPro"/>
</dbReference>
<organism evidence="2">
    <name type="scientific">viral metagenome</name>
    <dbReference type="NCBI Taxonomy" id="1070528"/>
    <lineage>
        <taxon>unclassified sequences</taxon>
        <taxon>metagenomes</taxon>
        <taxon>organismal metagenomes</taxon>
    </lineage>
</organism>
<sequence length="270" mass="30996">MIIGAHIPRETTIVKTMESIKKNGGNALQLFVGNPRSSHINDHDKYISESHLIKKYCKINDFSLVVHSPYVINLAKPFLNGRKVIEIEDTIIVHDLITSHYIGAKGYVLHVGKSTKSSIEDSLNTMKTNIRSIIGEIIKRNIKTKLLLETPAGQGTELLTDINDFINFYYSFTEEERTIFKICIDTCHIWNLGYELNEISKVFKNKDDIVCIHLNNSVNIKSSHLDRHECLFDGKIPPNDLREFAKFFDKSIIILETPSKEYKKEIEFLK</sequence>
<evidence type="ECO:0000259" key="1">
    <source>
        <dbReference type="Pfam" id="PF01261"/>
    </source>
</evidence>
<dbReference type="PROSITE" id="PS51432">
    <property type="entry name" value="AP_NUCLEASE_F2_4"/>
    <property type="match status" value="1"/>
</dbReference>
<dbReference type="PANTHER" id="PTHR21445:SF0">
    <property type="entry name" value="APURINIC-APYRIMIDINIC ENDONUCLEASE"/>
    <property type="match status" value="1"/>
</dbReference>
<dbReference type="InterPro" id="IPR036237">
    <property type="entry name" value="Xyl_isomerase-like_sf"/>
</dbReference>
<dbReference type="PANTHER" id="PTHR21445">
    <property type="entry name" value="ENDONUCLEASE IV ENDODEOXYRIBONUCLEASE IV"/>
    <property type="match status" value="1"/>
</dbReference>
<dbReference type="Gene3D" id="3.20.20.150">
    <property type="entry name" value="Divalent-metal-dependent TIM barrel enzymes"/>
    <property type="match status" value="1"/>
</dbReference>
<dbReference type="InterPro" id="IPR013022">
    <property type="entry name" value="Xyl_isomerase-like_TIM-brl"/>
</dbReference>
<dbReference type="NCBIfam" id="TIGR00587">
    <property type="entry name" value="nfo"/>
    <property type="match status" value="1"/>
</dbReference>
<feature type="domain" description="Xylose isomerase-like TIM barrel" evidence="1">
    <location>
        <begin position="20"/>
        <end position="270"/>
    </location>
</feature>
<dbReference type="GO" id="GO:0003677">
    <property type="term" value="F:DNA binding"/>
    <property type="evidence" value="ECO:0007669"/>
    <property type="project" value="InterPro"/>
</dbReference>